<dbReference type="GO" id="GO:0005874">
    <property type="term" value="C:microtubule"/>
    <property type="evidence" value="ECO:0007669"/>
    <property type="project" value="UniProtKB-KW"/>
</dbReference>
<feature type="compositionally biased region" description="Polar residues" evidence="6">
    <location>
        <begin position="349"/>
        <end position="358"/>
    </location>
</feature>
<evidence type="ECO:0000256" key="4">
    <source>
        <dbReference type="ARBA" id="ARBA00023212"/>
    </source>
</evidence>
<name>A0AAN8VST5_9MAGN</name>
<feature type="domain" description="Gamma tubulin complex component C-terminal" evidence="7">
    <location>
        <begin position="729"/>
        <end position="1046"/>
    </location>
</feature>
<sequence>MNCAPLEKTQMKNFCGKVGDQEMGIMCCHGENMAQLESSKGLIDRIHGVYSEGIHFAALISSSRTSETDLVRAVLQILQGLPNSLLYWDPNGPCFCTKGGMYLAHLSQTSLYAILNQFMHAATCLKLVEDIVSKVESSSSKPPLPTLKAFLFSASAWLKKLRNVALNEEVKISNSESRTTPTLLGLASSLSSLCAAAEFLLQVVYGAIPESSVTAAEMAFHILDHLYKKLNEVCLMQSGEEAAYQMLLYLFVGTLLPYVESLDSWLFEGVLDDPSEEEPSLNSLSQGPLSPRISKTLLACGKMEGLRPLSSATHRTGMFFHANKAVAIDEADFWEKSYLLRPLQNQKIEIEPSTATNSTDHESRTGEKRGMPGRESSFLRSATKGKEWTNRELPVCPVFLKDIGKAIVSAGKSLQLIRHIPMSSSVASGANDDEADGGFKLSEIYDGQSIAGLTLAEVFCVSLVALTGNNDHISRYFLLDESFSSQDIPPFQFFGLKHQEKGCVESKPPSTCSEKIWSKFLAEALLQKKFVTSESACMNANALHAMEEKDDNTGAADESSLFRSFHPENPVITVCQMLLDKNKAAWSTLNLSKSIHLPPLNDEDLRATVFCQKSSADVIPRGTDYTLCSQFGDLNYIHSESDIKMLEEIFPFPTLLPSFQEEHQVSELLPFQNNSTLPSKVLNWIQTVEPKATPLPLVLMQECLVVYIKNQVDFIGKHILSKLMNDWRLMDELRVLRAIYLLGSGDLLQHFLTIIFDKLDKGETWEDDFELNTILQESIRNSSDRTILSAPDSLIVSISKHQELDDDDDHHSVASTVSTPKKGHDHTFGINGLDILKFTYKVSWPLELIANTESIRKYNQVMNFLLKVRRAKFVLDKTRRWMWKGKGMATINRKRHWLVEQKLLHFVDAFHQYVMDRVYHSAWCELCEGMGSAGSLDEVIEVHEAYLLSIQRQCFVVPEKLWALLANRINSILGLALDFYSVQKTLSSGGAVSAIKARCEKEVDRIEKKFDDCIAFLLRVLSLKLNVGHFPHLADLVTRVNYNYFYLSESGNLIIAPGSETVASKMGKASQIKTD</sequence>
<keyword evidence="2 5" id="KW-0963">Cytoplasm</keyword>
<evidence type="ECO:0000256" key="5">
    <source>
        <dbReference type="RuleBase" id="RU363050"/>
    </source>
</evidence>
<dbReference type="Pfam" id="PF17681">
    <property type="entry name" value="GCP_N_terminal"/>
    <property type="match status" value="1"/>
</dbReference>
<dbReference type="GO" id="GO:0031122">
    <property type="term" value="P:cytoplasmic microtubule organization"/>
    <property type="evidence" value="ECO:0007669"/>
    <property type="project" value="TreeGrafter"/>
</dbReference>
<dbReference type="GO" id="GO:0051225">
    <property type="term" value="P:spindle assembly"/>
    <property type="evidence" value="ECO:0007669"/>
    <property type="project" value="TreeGrafter"/>
</dbReference>
<evidence type="ECO:0000256" key="3">
    <source>
        <dbReference type="ARBA" id="ARBA00022701"/>
    </source>
</evidence>
<dbReference type="GO" id="GO:0043015">
    <property type="term" value="F:gamma-tubulin binding"/>
    <property type="evidence" value="ECO:0007669"/>
    <property type="project" value="InterPro"/>
</dbReference>
<accession>A0AAN8VST5</accession>
<dbReference type="PANTHER" id="PTHR19302">
    <property type="entry name" value="GAMMA TUBULIN COMPLEX PROTEIN"/>
    <property type="match status" value="1"/>
</dbReference>
<dbReference type="EMBL" id="JBAMMX010000005">
    <property type="protein sequence ID" value="KAK6939560.1"/>
    <property type="molecule type" value="Genomic_DNA"/>
</dbReference>
<evidence type="ECO:0000313" key="9">
    <source>
        <dbReference type="EMBL" id="KAK6939560.1"/>
    </source>
</evidence>
<gene>
    <name evidence="9" type="ORF">RJ641_029091</name>
</gene>
<proteinExistence type="inferred from homology"/>
<keyword evidence="10" id="KW-1185">Reference proteome</keyword>
<evidence type="ECO:0000259" key="8">
    <source>
        <dbReference type="Pfam" id="PF17681"/>
    </source>
</evidence>
<keyword evidence="3 5" id="KW-0493">Microtubule</keyword>
<dbReference type="Gene3D" id="1.20.120.1900">
    <property type="entry name" value="Gamma-tubulin complex, C-terminal domain"/>
    <property type="match status" value="1"/>
</dbReference>
<dbReference type="GO" id="GO:0051321">
    <property type="term" value="P:meiotic cell cycle"/>
    <property type="evidence" value="ECO:0007669"/>
    <property type="project" value="TreeGrafter"/>
</dbReference>
<dbReference type="GO" id="GO:0000930">
    <property type="term" value="C:gamma-tubulin complex"/>
    <property type="evidence" value="ECO:0007669"/>
    <property type="project" value="TreeGrafter"/>
</dbReference>
<dbReference type="Pfam" id="PF04130">
    <property type="entry name" value="GCP_C_terminal"/>
    <property type="match status" value="1"/>
</dbReference>
<comment type="function">
    <text evidence="5">Component of the gamma-tubulin ring complex (gTuRC) which mediates microtubule nucleation.</text>
</comment>
<comment type="caution">
    <text evidence="9">The sequence shown here is derived from an EMBL/GenBank/DDBJ whole genome shotgun (WGS) entry which is preliminary data.</text>
</comment>
<dbReference type="Proteomes" id="UP001370490">
    <property type="component" value="Unassembled WGS sequence"/>
</dbReference>
<dbReference type="PANTHER" id="PTHR19302:SF33">
    <property type="entry name" value="GAMMA-TUBULIN COMPLEX COMPONENT 5"/>
    <property type="match status" value="1"/>
</dbReference>
<evidence type="ECO:0000313" key="10">
    <source>
        <dbReference type="Proteomes" id="UP001370490"/>
    </source>
</evidence>
<evidence type="ECO:0000256" key="2">
    <source>
        <dbReference type="ARBA" id="ARBA00022490"/>
    </source>
</evidence>
<evidence type="ECO:0000259" key="7">
    <source>
        <dbReference type="Pfam" id="PF04130"/>
    </source>
</evidence>
<dbReference type="InterPro" id="IPR040457">
    <property type="entry name" value="GCP_C"/>
</dbReference>
<dbReference type="GO" id="GO:0000922">
    <property type="term" value="C:spindle pole"/>
    <property type="evidence" value="ECO:0007669"/>
    <property type="project" value="InterPro"/>
</dbReference>
<dbReference type="GO" id="GO:0051011">
    <property type="term" value="F:microtubule minus-end binding"/>
    <property type="evidence" value="ECO:0007669"/>
    <property type="project" value="TreeGrafter"/>
</dbReference>
<evidence type="ECO:0000256" key="6">
    <source>
        <dbReference type="SAM" id="MobiDB-lite"/>
    </source>
</evidence>
<feature type="region of interest" description="Disordered" evidence="6">
    <location>
        <begin position="349"/>
        <end position="383"/>
    </location>
</feature>
<feature type="domain" description="Gamma tubulin complex component protein N-terminal" evidence="8">
    <location>
        <begin position="71"/>
        <end position="421"/>
    </location>
</feature>
<dbReference type="InterPro" id="IPR042241">
    <property type="entry name" value="GCP_C_sf"/>
</dbReference>
<dbReference type="InterPro" id="IPR007259">
    <property type="entry name" value="GCP"/>
</dbReference>
<keyword evidence="4 5" id="KW-0206">Cytoskeleton</keyword>
<reference evidence="9 10" key="1">
    <citation type="submission" date="2023-12" db="EMBL/GenBank/DDBJ databases">
        <title>A high-quality genome assembly for Dillenia turbinata (Dilleniales).</title>
        <authorList>
            <person name="Chanderbali A."/>
        </authorList>
    </citation>
    <scope>NUCLEOTIDE SEQUENCE [LARGE SCALE GENOMIC DNA]</scope>
    <source>
        <strain evidence="9">LSX21</strain>
        <tissue evidence="9">Leaf</tissue>
    </source>
</reference>
<dbReference type="FunFam" id="1.20.120.1900:FF:000008">
    <property type="entry name" value="Gamma-tubulin complex component"/>
    <property type="match status" value="1"/>
</dbReference>
<dbReference type="GO" id="GO:0000278">
    <property type="term" value="P:mitotic cell cycle"/>
    <property type="evidence" value="ECO:0007669"/>
    <property type="project" value="TreeGrafter"/>
</dbReference>
<dbReference type="AlphaFoldDB" id="A0AAN8VST5"/>
<organism evidence="9 10">
    <name type="scientific">Dillenia turbinata</name>
    <dbReference type="NCBI Taxonomy" id="194707"/>
    <lineage>
        <taxon>Eukaryota</taxon>
        <taxon>Viridiplantae</taxon>
        <taxon>Streptophyta</taxon>
        <taxon>Embryophyta</taxon>
        <taxon>Tracheophyta</taxon>
        <taxon>Spermatophyta</taxon>
        <taxon>Magnoliopsida</taxon>
        <taxon>eudicotyledons</taxon>
        <taxon>Gunneridae</taxon>
        <taxon>Pentapetalae</taxon>
        <taxon>Dilleniales</taxon>
        <taxon>Dilleniaceae</taxon>
        <taxon>Dillenia</taxon>
    </lineage>
</organism>
<comment type="subcellular location">
    <subcellularLocation>
        <location evidence="5">Cytoplasm</location>
        <location evidence="5">Cytoskeleton</location>
        <location evidence="5">Microtubule organizing center</location>
    </subcellularLocation>
</comment>
<dbReference type="GO" id="GO:0007020">
    <property type="term" value="P:microtubule nucleation"/>
    <property type="evidence" value="ECO:0007669"/>
    <property type="project" value="InterPro"/>
</dbReference>
<dbReference type="InterPro" id="IPR041470">
    <property type="entry name" value="GCP_N"/>
</dbReference>
<feature type="compositionally biased region" description="Basic and acidic residues" evidence="6">
    <location>
        <begin position="359"/>
        <end position="372"/>
    </location>
</feature>
<evidence type="ECO:0000256" key="1">
    <source>
        <dbReference type="ARBA" id="ARBA00010337"/>
    </source>
</evidence>
<comment type="similarity">
    <text evidence="1 5">Belongs to the TUBGCP family.</text>
</comment>
<protein>
    <recommendedName>
        <fullName evidence="5">Gamma-tubulin complex component</fullName>
    </recommendedName>
</protein>